<dbReference type="Gene3D" id="1.20.970.10">
    <property type="entry name" value="Transferase, Pyrimidine Nucleoside Phosphorylase, Chain C"/>
    <property type="match status" value="1"/>
</dbReference>
<dbReference type="InterPro" id="IPR017459">
    <property type="entry name" value="Glycosyl_Trfase_fam3_N_dom"/>
</dbReference>
<keyword evidence="2 9" id="KW-0028">Amino-acid biosynthesis</keyword>
<dbReference type="SUPFAM" id="SSF52418">
    <property type="entry name" value="Nucleoside phosphorylase/phosphoribosyltransferase catalytic domain"/>
    <property type="match status" value="1"/>
</dbReference>
<feature type="binding site" evidence="9">
    <location>
        <begin position="97"/>
        <end position="98"/>
    </location>
    <ligand>
        <name>5-phospho-alpha-D-ribose 1-diphosphate</name>
        <dbReference type="ChEBI" id="CHEBI:58017"/>
    </ligand>
</feature>
<dbReference type="PANTHER" id="PTHR43285">
    <property type="entry name" value="ANTHRANILATE PHOSPHORIBOSYLTRANSFERASE"/>
    <property type="match status" value="1"/>
</dbReference>
<name>A0A7C3V730_9BACT</name>
<feature type="domain" description="Glycosyl transferase family 3" evidence="10">
    <location>
        <begin position="88"/>
        <end position="338"/>
    </location>
</feature>
<evidence type="ECO:0000256" key="9">
    <source>
        <dbReference type="HAMAP-Rule" id="MF_00211"/>
    </source>
</evidence>
<evidence type="ECO:0000256" key="6">
    <source>
        <dbReference type="ARBA" id="ARBA00023141"/>
    </source>
</evidence>
<dbReference type="GO" id="GO:0004048">
    <property type="term" value="F:anthranilate phosphoribosyltransferase activity"/>
    <property type="evidence" value="ECO:0007669"/>
    <property type="project" value="UniProtKB-UniRule"/>
</dbReference>
<evidence type="ECO:0000313" key="12">
    <source>
        <dbReference type="EMBL" id="HGF33859.1"/>
    </source>
</evidence>
<comment type="pathway">
    <text evidence="1 9">Amino-acid biosynthesis; L-tryptophan biosynthesis; L-tryptophan from chorismate: step 2/5.</text>
</comment>
<comment type="similarity">
    <text evidence="9">Belongs to the anthranilate phosphoribosyltransferase family.</text>
</comment>
<dbReference type="GO" id="GO:0000287">
    <property type="term" value="F:magnesium ion binding"/>
    <property type="evidence" value="ECO:0007669"/>
    <property type="project" value="UniProtKB-UniRule"/>
</dbReference>
<keyword evidence="3 9" id="KW-0328">Glycosyltransferase</keyword>
<evidence type="ECO:0000259" key="11">
    <source>
        <dbReference type="Pfam" id="PF02885"/>
    </source>
</evidence>
<dbReference type="Pfam" id="PF02885">
    <property type="entry name" value="Glycos_trans_3N"/>
    <property type="match status" value="1"/>
</dbReference>
<evidence type="ECO:0000256" key="5">
    <source>
        <dbReference type="ARBA" id="ARBA00022822"/>
    </source>
</evidence>
<comment type="cofactor">
    <cofactor evidence="9">
        <name>Mg(2+)</name>
        <dbReference type="ChEBI" id="CHEBI:18420"/>
    </cofactor>
    <text evidence="9">Binds 2 magnesium ions per monomer.</text>
</comment>
<evidence type="ECO:0000256" key="4">
    <source>
        <dbReference type="ARBA" id="ARBA00022679"/>
    </source>
</evidence>
<dbReference type="FunFam" id="3.40.1030.10:FF:000002">
    <property type="entry name" value="Anthranilate phosphoribosyltransferase"/>
    <property type="match status" value="1"/>
</dbReference>
<evidence type="ECO:0000256" key="3">
    <source>
        <dbReference type="ARBA" id="ARBA00022676"/>
    </source>
</evidence>
<dbReference type="InterPro" id="IPR035902">
    <property type="entry name" value="Nuc_phospho_transferase"/>
</dbReference>
<dbReference type="HAMAP" id="MF_00211">
    <property type="entry name" value="TrpD"/>
    <property type="match status" value="1"/>
</dbReference>
<keyword evidence="9" id="KW-0460">Magnesium</keyword>
<dbReference type="EC" id="2.4.2.18" evidence="9"/>
<dbReference type="InterPro" id="IPR036320">
    <property type="entry name" value="Glycosyl_Trfase_fam3_N_dom_sf"/>
</dbReference>
<evidence type="ECO:0000256" key="8">
    <source>
        <dbReference type="ARBA" id="ARBA00061188"/>
    </source>
</evidence>
<feature type="binding site" evidence="9">
    <location>
        <position position="106"/>
    </location>
    <ligand>
        <name>Mg(2+)</name>
        <dbReference type="ChEBI" id="CHEBI:18420"/>
        <label>1</label>
    </ligand>
</feature>
<keyword evidence="6 9" id="KW-0057">Aromatic amino acid biosynthesis</keyword>
<feature type="binding site" evidence="9">
    <location>
        <position position="94"/>
    </location>
    <ligand>
        <name>5-phospho-alpha-D-ribose 1-diphosphate</name>
        <dbReference type="ChEBI" id="CHEBI:58017"/>
    </ligand>
</feature>
<comment type="subunit">
    <text evidence="9">Homodimer.</text>
</comment>
<dbReference type="PANTHER" id="PTHR43285:SF2">
    <property type="entry name" value="ANTHRANILATE PHOSPHORIBOSYLTRANSFERASE"/>
    <property type="match status" value="1"/>
</dbReference>
<accession>A0A7C3V730</accession>
<dbReference type="Pfam" id="PF00591">
    <property type="entry name" value="Glycos_transf_3"/>
    <property type="match status" value="1"/>
</dbReference>
<protein>
    <recommendedName>
        <fullName evidence="9">Anthranilate phosphoribosyltransferase</fullName>
        <ecNumber evidence="9">2.4.2.18</ecNumber>
    </recommendedName>
</protein>
<feature type="binding site" evidence="9">
    <location>
        <position position="125"/>
    </location>
    <ligand>
        <name>anthranilate</name>
        <dbReference type="ChEBI" id="CHEBI:16567"/>
        <label>1</label>
    </ligand>
</feature>
<dbReference type="AlphaFoldDB" id="A0A7C3V730"/>
<evidence type="ECO:0000256" key="2">
    <source>
        <dbReference type="ARBA" id="ARBA00022605"/>
    </source>
</evidence>
<feature type="binding site" evidence="9">
    <location>
        <position position="240"/>
    </location>
    <ligand>
        <name>Mg(2+)</name>
        <dbReference type="ChEBI" id="CHEBI:18420"/>
        <label>2</label>
    </ligand>
</feature>
<dbReference type="SUPFAM" id="SSF47648">
    <property type="entry name" value="Nucleoside phosphorylase/phosphoribosyltransferase N-terminal domain"/>
    <property type="match status" value="1"/>
</dbReference>
<evidence type="ECO:0000259" key="10">
    <source>
        <dbReference type="Pfam" id="PF00591"/>
    </source>
</evidence>
<comment type="function">
    <text evidence="9">Catalyzes the transfer of the phosphoribosyl group of 5-phosphorylribose-1-pyrophosphate (PRPP) to anthranilate to yield N-(5'-phosphoribosyl)-anthranilate (PRA).</text>
</comment>
<feature type="binding site" evidence="9">
    <location>
        <position position="239"/>
    </location>
    <ligand>
        <name>Mg(2+)</name>
        <dbReference type="ChEBI" id="CHEBI:18420"/>
        <label>2</label>
    </ligand>
</feature>
<dbReference type="GO" id="GO:0005829">
    <property type="term" value="C:cytosol"/>
    <property type="evidence" value="ECO:0007669"/>
    <property type="project" value="TreeGrafter"/>
</dbReference>
<dbReference type="Gene3D" id="3.40.1030.10">
    <property type="entry name" value="Nucleoside phosphorylase/phosphoribosyltransferase catalytic domain"/>
    <property type="match status" value="1"/>
</dbReference>
<keyword evidence="4 9" id="KW-0808">Transferase</keyword>
<feature type="binding site" evidence="9">
    <location>
        <position position="94"/>
    </location>
    <ligand>
        <name>anthranilate</name>
        <dbReference type="ChEBI" id="CHEBI:16567"/>
        <label>1</label>
    </ligand>
</feature>
<dbReference type="UniPathway" id="UPA00035">
    <property type="reaction ID" value="UER00041"/>
</dbReference>
<comment type="similarity">
    <text evidence="8">In the C-terminal section; belongs to the anthranilate phosphoribosyltransferase family.</text>
</comment>
<sequence length="355" mass="37762">MLKEAIYKVVTRQDLTEAEMVAAMTAIMEGQATEAQIGAFITALRMKGETVTEITAAAKVMRAKATRIPIGDNLVDLDRDEINVDWETIVDTCGTGGDATQTFNVSTTTAFVVAGAGLRVAKHGNRAVSSRCGSADVIEALGINLSLTPEQVAQCINEVGIGFLFAPQLHGAMRFAIGPRREIGIRTIFNILGPLTNPAGANVQVLGVYAPELTEPLAQVLGNLGARSAFVVFGEGSFDEISIVGPTRVSELKDGRVRTYTIAPEDFGLKRARLEDIKGGDVFENARIVRKVLAGEGGPKEDMVALNAAAAFIAAGRCADFPEGIALARETIRSGRALEKLEALIKKSKSFEERG</sequence>
<feature type="binding site" evidence="9">
    <location>
        <position position="180"/>
    </location>
    <ligand>
        <name>anthranilate</name>
        <dbReference type="ChEBI" id="CHEBI:16567"/>
        <label>2</label>
    </ligand>
</feature>
<comment type="catalytic activity">
    <reaction evidence="7 9">
        <text>N-(5-phospho-beta-D-ribosyl)anthranilate + diphosphate = 5-phospho-alpha-D-ribose 1-diphosphate + anthranilate</text>
        <dbReference type="Rhea" id="RHEA:11768"/>
        <dbReference type="ChEBI" id="CHEBI:16567"/>
        <dbReference type="ChEBI" id="CHEBI:18277"/>
        <dbReference type="ChEBI" id="CHEBI:33019"/>
        <dbReference type="ChEBI" id="CHEBI:58017"/>
        <dbReference type="EC" id="2.4.2.18"/>
    </reaction>
</comment>
<comment type="caution">
    <text evidence="12">The sequence shown here is derived from an EMBL/GenBank/DDBJ whole genome shotgun (WGS) entry which is preliminary data.</text>
</comment>
<keyword evidence="9" id="KW-0479">Metal-binding</keyword>
<evidence type="ECO:0000256" key="1">
    <source>
        <dbReference type="ARBA" id="ARBA00004907"/>
    </source>
</evidence>
<dbReference type="GO" id="GO:0000162">
    <property type="term" value="P:L-tryptophan biosynthetic process"/>
    <property type="evidence" value="ECO:0007669"/>
    <property type="project" value="UniProtKB-UniRule"/>
</dbReference>
<feature type="binding site" evidence="9">
    <location>
        <begin position="104"/>
        <end position="107"/>
    </location>
    <ligand>
        <name>5-phospho-alpha-D-ribose 1-diphosphate</name>
        <dbReference type="ChEBI" id="CHEBI:58017"/>
    </ligand>
</feature>
<keyword evidence="5 9" id="KW-0822">Tryptophan biosynthesis</keyword>
<feature type="binding site" evidence="9">
    <location>
        <position position="240"/>
    </location>
    <ligand>
        <name>Mg(2+)</name>
        <dbReference type="ChEBI" id="CHEBI:18420"/>
        <label>1</label>
    </ligand>
</feature>
<evidence type="ECO:0000256" key="7">
    <source>
        <dbReference type="ARBA" id="ARBA00052328"/>
    </source>
</evidence>
<dbReference type="InterPro" id="IPR000312">
    <property type="entry name" value="Glycosyl_Trfase_fam3"/>
</dbReference>
<proteinExistence type="inferred from homology"/>
<comment type="caution">
    <text evidence="9">Lacks conserved residue(s) required for the propagation of feature annotation.</text>
</comment>
<feature type="domain" description="Glycosyl transferase family 3 N-terminal" evidence="11">
    <location>
        <begin position="3"/>
        <end position="65"/>
    </location>
</feature>
<dbReference type="EMBL" id="DTMF01000146">
    <property type="protein sequence ID" value="HGF33859.1"/>
    <property type="molecule type" value="Genomic_DNA"/>
</dbReference>
<dbReference type="InterPro" id="IPR005940">
    <property type="entry name" value="Anthranilate_Pribosyl_Tfrase"/>
</dbReference>
<organism evidence="12">
    <name type="scientific">Desulfobacca acetoxidans</name>
    <dbReference type="NCBI Taxonomy" id="60893"/>
    <lineage>
        <taxon>Bacteria</taxon>
        <taxon>Pseudomonadati</taxon>
        <taxon>Thermodesulfobacteriota</taxon>
        <taxon>Desulfobaccia</taxon>
        <taxon>Desulfobaccales</taxon>
        <taxon>Desulfobaccaceae</taxon>
        <taxon>Desulfobacca</taxon>
    </lineage>
</organism>
<gene>
    <name evidence="9 12" type="primary">trpD</name>
    <name evidence="12" type="ORF">ENW96_05645</name>
</gene>
<dbReference type="NCBIfam" id="TIGR01245">
    <property type="entry name" value="trpD"/>
    <property type="match status" value="1"/>
</dbReference>
<feature type="binding site" evidence="9">
    <location>
        <position position="134"/>
    </location>
    <ligand>
        <name>5-phospho-alpha-D-ribose 1-diphosphate</name>
        <dbReference type="ChEBI" id="CHEBI:58017"/>
    </ligand>
</feature>
<feature type="binding site" evidence="9">
    <location>
        <position position="102"/>
    </location>
    <ligand>
        <name>5-phospho-alpha-D-ribose 1-diphosphate</name>
        <dbReference type="ChEBI" id="CHEBI:58017"/>
    </ligand>
</feature>
<reference evidence="12" key="1">
    <citation type="journal article" date="2020" name="mSystems">
        <title>Genome- and Community-Level Interaction Insights into Carbon Utilization and Element Cycling Functions of Hydrothermarchaeota in Hydrothermal Sediment.</title>
        <authorList>
            <person name="Zhou Z."/>
            <person name="Liu Y."/>
            <person name="Xu W."/>
            <person name="Pan J."/>
            <person name="Luo Z.H."/>
            <person name="Li M."/>
        </authorList>
    </citation>
    <scope>NUCLEOTIDE SEQUENCE [LARGE SCALE GENOMIC DNA]</scope>
    <source>
        <strain evidence="12">SpSt-897</strain>
    </source>
</reference>
<feature type="binding site" evidence="9">
    <location>
        <begin position="122"/>
        <end position="130"/>
    </location>
    <ligand>
        <name>5-phospho-alpha-D-ribose 1-diphosphate</name>
        <dbReference type="ChEBI" id="CHEBI:58017"/>
    </ligand>
</feature>